<dbReference type="InParanoid" id="A0A0H2RW99"/>
<feature type="compositionally biased region" description="Polar residues" evidence="1">
    <location>
        <begin position="1"/>
        <end position="18"/>
    </location>
</feature>
<evidence type="ECO:0000256" key="1">
    <source>
        <dbReference type="SAM" id="MobiDB-lite"/>
    </source>
</evidence>
<evidence type="ECO:0000313" key="2">
    <source>
        <dbReference type="EMBL" id="KLO13708.1"/>
    </source>
</evidence>
<gene>
    <name evidence="2" type="ORF">SCHPADRAFT_349361</name>
</gene>
<accession>A0A0H2RW99</accession>
<evidence type="ECO:0000313" key="3">
    <source>
        <dbReference type="Proteomes" id="UP000053477"/>
    </source>
</evidence>
<organism evidence="2 3">
    <name type="scientific">Schizopora paradoxa</name>
    <dbReference type="NCBI Taxonomy" id="27342"/>
    <lineage>
        <taxon>Eukaryota</taxon>
        <taxon>Fungi</taxon>
        <taxon>Dikarya</taxon>
        <taxon>Basidiomycota</taxon>
        <taxon>Agaricomycotina</taxon>
        <taxon>Agaricomycetes</taxon>
        <taxon>Hymenochaetales</taxon>
        <taxon>Schizoporaceae</taxon>
        <taxon>Schizopora</taxon>
    </lineage>
</organism>
<feature type="region of interest" description="Disordered" evidence="1">
    <location>
        <begin position="1"/>
        <end position="96"/>
    </location>
</feature>
<name>A0A0H2RW99_9AGAM</name>
<proteinExistence type="predicted"/>
<reference evidence="2 3" key="1">
    <citation type="submission" date="2015-04" db="EMBL/GenBank/DDBJ databases">
        <title>Complete genome sequence of Schizopora paradoxa KUC8140, a cosmopolitan wood degrader in East Asia.</title>
        <authorList>
            <consortium name="DOE Joint Genome Institute"/>
            <person name="Min B."/>
            <person name="Park H."/>
            <person name="Jang Y."/>
            <person name="Kim J.-J."/>
            <person name="Kim K.H."/>
            <person name="Pangilinan J."/>
            <person name="Lipzen A."/>
            <person name="Riley R."/>
            <person name="Grigoriev I.V."/>
            <person name="Spatafora J.W."/>
            <person name="Choi I.-G."/>
        </authorList>
    </citation>
    <scope>NUCLEOTIDE SEQUENCE [LARGE SCALE GENOMIC DNA]</scope>
    <source>
        <strain evidence="2 3">KUC8140</strain>
    </source>
</reference>
<sequence length="141" mass="15525">MSSAGPDTTIPTATSTLYPQIPELQPVYLPDSVQDREISQSYPPPPNFPNALRAGRPAEGVPPRFGQPFDEPITTQPPPPYSTMSTRQQDAPRGQVTQEERIVFCTTVPVHVYTGRAWRVLRVPFVVATSVSRCSFVLCPS</sequence>
<dbReference type="AlphaFoldDB" id="A0A0H2RW99"/>
<dbReference type="EMBL" id="KQ085955">
    <property type="protein sequence ID" value="KLO13708.1"/>
    <property type="molecule type" value="Genomic_DNA"/>
</dbReference>
<keyword evidence="3" id="KW-1185">Reference proteome</keyword>
<dbReference type="Proteomes" id="UP000053477">
    <property type="component" value="Unassembled WGS sequence"/>
</dbReference>
<protein>
    <submittedName>
        <fullName evidence="2">Uncharacterized protein</fullName>
    </submittedName>
</protein>